<keyword evidence="2" id="KW-0520">NAD</keyword>
<keyword evidence="7" id="KW-1185">Reference proteome</keyword>
<evidence type="ECO:0000259" key="4">
    <source>
        <dbReference type="Pfam" id="PF00389"/>
    </source>
</evidence>
<dbReference type="KEGG" id="haad:MW046_15020"/>
<evidence type="ECO:0000259" key="5">
    <source>
        <dbReference type="Pfam" id="PF02826"/>
    </source>
</evidence>
<evidence type="ECO:0000313" key="7">
    <source>
        <dbReference type="Proteomes" id="UP000831768"/>
    </source>
</evidence>
<dbReference type="CDD" id="cd05300">
    <property type="entry name" value="2-Hacid_dh_1"/>
    <property type="match status" value="1"/>
</dbReference>
<dbReference type="GeneID" id="71929385"/>
<evidence type="ECO:0000313" key="6">
    <source>
        <dbReference type="EMBL" id="UPM44318.1"/>
    </source>
</evidence>
<organism evidence="6 7">
    <name type="scientific">Halocatena salina</name>
    <dbReference type="NCBI Taxonomy" id="2934340"/>
    <lineage>
        <taxon>Archaea</taxon>
        <taxon>Methanobacteriati</taxon>
        <taxon>Methanobacteriota</taxon>
        <taxon>Stenosarchaea group</taxon>
        <taxon>Halobacteria</taxon>
        <taxon>Halobacteriales</taxon>
        <taxon>Natronomonadaceae</taxon>
        <taxon>Halocatena</taxon>
    </lineage>
</organism>
<dbReference type="PANTHER" id="PTHR43333">
    <property type="entry name" value="2-HACID_DH_C DOMAIN-CONTAINING PROTEIN"/>
    <property type="match status" value="1"/>
</dbReference>
<dbReference type="SUPFAM" id="SSF52283">
    <property type="entry name" value="Formate/glycerate dehydrogenase catalytic domain-like"/>
    <property type="match status" value="1"/>
</dbReference>
<gene>
    <name evidence="6" type="ORF">MW046_15020</name>
</gene>
<dbReference type="Gene3D" id="3.40.50.720">
    <property type="entry name" value="NAD(P)-binding Rossmann-like Domain"/>
    <property type="match status" value="2"/>
</dbReference>
<dbReference type="InterPro" id="IPR036291">
    <property type="entry name" value="NAD(P)-bd_dom_sf"/>
</dbReference>
<evidence type="ECO:0000256" key="3">
    <source>
        <dbReference type="RuleBase" id="RU003719"/>
    </source>
</evidence>
<keyword evidence="6" id="KW-0614">Plasmid</keyword>
<reference evidence="6" key="1">
    <citation type="submission" date="2022-04" db="EMBL/GenBank/DDBJ databases">
        <title>Halocatena sp. nov., isolated from a salt lake.</title>
        <authorList>
            <person name="Cui H.-L."/>
        </authorList>
    </citation>
    <scope>NUCLEOTIDE SEQUENCE</scope>
    <source>
        <strain evidence="6">AD-1</strain>
        <plasmid evidence="6">unnamed1</plasmid>
    </source>
</reference>
<evidence type="ECO:0000256" key="1">
    <source>
        <dbReference type="ARBA" id="ARBA00023002"/>
    </source>
</evidence>
<sequence length="323" mass="34914">MTERPDVGVLRCGAHGQSTEVLAQQLRDRLPDCGVVRAETPSAERDLLGGSSVVVGHRLREELLDHAEGVRWFACAAAGVGHLPLDELQTRGIAVTNASGVHGPPIAEQVIGNVLVFVRNLHLGWERGRKGEWRHYQGFKKELGDSTVTVVGLGAIGQAIVERLEPFGPHTIGVRYTPSKGGPTDDVIGFDATDFHDALARTDYLVLACPLTETTRGLVDHAAFETLSPESVVVNVGRGPIVDTDALTAAVQRNAIRGAALDVTDPEPLPSDHDLWQFPNVHITPHNAGYTPNYYARVADIVARNVDRVVETGEYEDLDNQVV</sequence>
<dbReference type="RefSeq" id="WP_247994972.1">
    <property type="nucleotide sequence ID" value="NZ_CP096020.1"/>
</dbReference>
<dbReference type="EMBL" id="CP096020">
    <property type="protein sequence ID" value="UPM44318.1"/>
    <property type="molecule type" value="Genomic_DNA"/>
</dbReference>
<dbReference type="InterPro" id="IPR006140">
    <property type="entry name" value="D-isomer_DH_NAD-bd"/>
</dbReference>
<protein>
    <submittedName>
        <fullName evidence="6">D-2-hydroxyacid dehydrogenase</fullName>
    </submittedName>
</protein>
<dbReference type="SUPFAM" id="SSF51735">
    <property type="entry name" value="NAD(P)-binding Rossmann-fold domains"/>
    <property type="match status" value="1"/>
</dbReference>
<dbReference type="Proteomes" id="UP000831768">
    <property type="component" value="Plasmid unnamed1"/>
</dbReference>
<dbReference type="GO" id="GO:0016616">
    <property type="term" value="F:oxidoreductase activity, acting on the CH-OH group of donors, NAD or NADP as acceptor"/>
    <property type="evidence" value="ECO:0007669"/>
    <property type="project" value="InterPro"/>
</dbReference>
<feature type="domain" description="D-isomer specific 2-hydroxyacid dehydrogenase NAD-binding" evidence="5">
    <location>
        <begin position="112"/>
        <end position="288"/>
    </location>
</feature>
<name>A0A8U0A719_9EURY</name>
<dbReference type="GO" id="GO:0051287">
    <property type="term" value="F:NAD binding"/>
    <property type="evidence" value="ECO:0007669"/>
    <property type="project" value="InterPro"/>
</dbReference>
<keyword evidence="1 3" id="KW-0560">Oxidoreductase</keyword>
<proteinExistence type="inferred from homology"/>
<dbReference type="Pfam" id="PF02826">
    <property type="entry name" value="2-Hacid_dh_C"/>
    <property type="match status" value="1"/>
</dbReference>
<evidence type="ECO:0000256" key="2">
    <source>
        <dbReference type="ARBA" id="ARBA00023027"/>
    </source>
</evidence>
<dbReference type="AlphaFoldDB" id="A0A8U0A719"/>
<dbReference type="InterPro" id="IPR006139">
    <property type="entry name" value="D-isomer_2_OHA_DH_cat_dom"/>
</dbReference>
<dbReference type="Pfam" id="PF00389">
    <property type="entry name" value="2-Hacid_dh"/>
    <property type="match status" value="1"/>
</dbReference>
<comment type="similarity">
    <text evidence="3">Belongs to the D-isomer specific 2-hydroxyacid dehydrogenase family.</text>
</comment>
<dbReference type="PANTHER" id="PTHR43333:SF1">
    <property type="entry name" value="D-ISOMER SPECIFIC 2-HYDROXYACID DEHYDROGENASE NAD-BINDING DOMAIN-CONTAINING PROTEIN"/>
    <property type="match status" value="1"/>
</dbReference>
<geneLocation type="plasmid" evidence="6 7">
    <name>unnamed1</name>
</geneLocation>
<accession>A0A8U0A719</accession>
<feature type="domain" description="D-isomer specific 2-hydroxyacid dehydrogenase catalytic" evidence="4">
    <location>
        <begin position="54"/>
        <end position="315"/>
    </location>
</feature>